<reference evidence="3" key="1">
    <citation type="submission" date="2016-11" db="EMBL/GenBank/DDBJ databases">
        <authorList>
            <person name="Varghese N."/>
            <person name="Submissions S."/>
        </authorList>
    </citation>
    <scope>NUCLEOTIDE SEQUENCE [LARGE SCALE GENOMIC DNA]</scope>
    <source>
        <strain evidence="3">DSM 16219</strain>
    </source>
</reference>
<keyword evidence="3" id="KW-1185">Reference proteome</keyword>
<dbReference type="GO" id="GO:0005829">
    <property type="term" value="C:cytosol"/>
    <property type="evidence" value="ECO:0007669"/>
    <property type="project" value="TreeGrafter"/>
</dbReference>
<dbReference type="EMBL" id="FQZU01000014">
    <property type="protein sequence ID" value="SHJ90128.1"/>
    <property type="molecule type" value="Genomic_DNA"/>
</dbReference>
<proteinExistence type="predicted"/>
<evidence type="ECO:0000259" key="1">
    <source>
        <dbReference type="PROSITE" id="PS50042"/>
    </source>
</evidence>
<accession>A0A1M6N3D8</accession>
<dbReference type="STRING" id="1121393.SAMN02745216_02497"/>
<dbReference type="SUPFAM" id="SSF51206">
    <property type="entry name" value="cAMP-binding domain-like"/>
    <property type="match status" value="1"/>
</dbReference>
<dbReference type="PANTHER" id="PTHR24567">
    <property type="entry name" value="CRP FAMILY TRANSCRIPTIONAL REGULATORY PROTEIN"/>
    <property type="match status" value="1"/>
</dbReference>
<dbReference type="Proteomes" id="UP000183994">
    <property type="component" value="Unassembled WGS sequence"/>
</dbReference>
<dbReference type="PANTHER" id="PTHR24567:SF74">
    <property type="entry name" value="HTH-TYPE TRANSCRIPTIONAL REGULATOR ARCR"/>
    <property type="match status" value="1"/>
</dbReference>
<dbReference type="InterPro" id="IPR018490">
    <property type="entry name" value="cNMP-bd_dom_sf"/>
</dbReference>
<dbReference type="GO" id="GO:0003700">
    <property type="term" value="F:DNA-binding transcription factor activity"/>
    <property type="evidence" value="ECO:0007669"/>
    <property type="project" value="TreeGrafter"/>
</dbReference>
<dbReference type="InterPro" id="IPR000595">
    <property type="entry name" value="cNMP-bd_dom"/>
</dbReference>
<dbReference type="OrthoDB" id="5510626at2"/>
<evidence type="ECO:0000313" key="2">
    <source>
        <dbReference type="EMBL" id="SHJ90128.1"/>
    </source>
</evidence>
<dbReference type="RefSeq" id="WP_073476273.1">
    <property type="nucleotide sequence ID" value="NZ_FQZU01000014.1"/>
</dbReference>
<dbReference type="InterPro" id="IPR050397">
    <property type="entry name" value="Env_Response_Regulators"/>
</dbReference>
<organism evidence="2 3">
    <name type="scientific">Desulfatibacillum alkenivorans DSM 16219</name>
    <dbReference type="NCBI Taxonomy" id="1121393"/>
    <lineage>
        <taxon>Bacteria</taxon>
        <taxon>Pseudomonadati</taxon>
        <taxon>Thermodesulfobacteriota</taxon>
        <taxon>Desulfobacteria</taxon>
        <taxon>Desulfobacterales</taxon>
        <taxon>Desulfatibacillaceae</taxon>
        <taxon>Desulfatibacillum</taxon>
    </lineage>
</organism>
<protein>
    <submittedName>
        <fullName evidence="2">Cyclic nucleotide-binding domain-containing protein</fullName>
    </submittedName>
</protein>
<dbReference type="Pfam" id="PF00027">
    <property type="entry name" value="cNMP_binding"/>
    <property type="match status" value="1"/>
</dbReference>
<dbReference type="InterPro" id="IPR014710">
    <property type="entry name" value="RmlC-like_jellyroll"/>
</dbReference>
<name>A0A1M6N3D8_9BACT</name>
<dbReference type="AlphaFoldDB" id="A0A1M6N3D8"/>
<dbReference type="SMART" id="SM00100">
    <property type="entry name" value="cNMP"/>
    <property type="match status" value="1"/>
</dbReference>
<feature type="domain" description="Cyclic nucleotide-binding" evidence="1">
    <location>
        <begin position="8"/>
        <end position="109"/>
    </location>
</feature>
<dbReference type="CDD" id="cd00038">
    <property type="entry name" value="CAP_ED"/>
    <property type="match status" value="1"/>
</dbReference>
<sequence length="162" mass="18139">MKSDKTSLFRDLEEHFVERVMYNAGKEHLPGGRVIFSQGDPAERAYFLIKGTVELTIGTEGRLVYTADKPGEFIGWSSLTGGDVYSATATTVGNTRLLSIKREDLYEAMERYPASGMIIYERLAAILGSRLIRIYQTMSESYGDFPLPMDKDQPLHFIAAEA</sequence>
<gene>
    <name evidence="2" type="ORF">SAMN02745216_02497</name>
</gene>
<evidence type="ECO:0000313" key="3">
    <source>
        <dbReference type="Proteomes" id="UP000183994"/>
    </source>
</evidence>
<dbReference type="PROSITE" id="PS50042">
    <property type="entry name" value="CNMP_BINDING_3"/>
    <property type="match status" value="1"/>
</dbReference>
<dbReference type="Gene3D" id="2.60.120.10">
    <property type="entry name" value="Jelly Rolls"/>
    <property type="match status" value="1"/>
</dbReference>